<gene>
    <name evidence="1" type="ORF">EV691_12731</name>
</gene>
<dbReference type="AlphaFoldDB" id="A0A4R1PJT4"/>
<proteinExistence type="predicted"/>
<accession>A0A4R1PJT4</accession>
<sequence>MLPWKIDLSLYSQIDNPALVEHIGRVDSVLYMKG</sequence>
<name>A0A4R1PJT4_9GAMM</name>
<protein>
    <submittedName>
        <fullName evidence="1">Uncharacterized protein</fullName>
    </submittedName>
</protein>
<dbReference type="Proteomes" id="UP000295169">
    <property type="component" value="Unassembled WGS sequence"/>
</dbReference>
<comment type="caution">
    <text evidence="1">The sequence shown here is derived from an EMBL/GenBank/DDBJ whole genome shotgun (WGS) entry which is preliminary data.</text>
</comment>
<organism evidence="1 2">
    <name type="scientific">Azotobacter chroococcum</name>
    <dbReference type="NCBI Taxonomy" id="353"/>
    <lineage>
        <taxon>Bacteria</taxon>
        <taxon>Pseudomonadati</taxon>
        <taxon>Pseudomonadota</taxon>
        <taxon>Gammaproteobacteria</taxon>
        <taxon>Pseudomonadales</taxon>
        <taxon>Pseudomonadaceae</taxon>
        <taxon>Azotobacter</taxon>
    </lineage>
</organism>
<reference evidence="1 2" key="1">
    <citation type="submission" date="2019-03" db="EMBL/GenBank/DDBJ databases">
        <title>Genomic Encyclopedia of Type Strains, Phase IV (KMG-IV): sequencing the most valuable type-strain genomes for metagenomic binning, comparative biology and taxonomic classification.</title>
        <authorList>
            <person name="Goeker M."/>
        </authorList>
    </citation>
    <scope>NUCLEOTIDE SEQUENCE [LARGE SCALE GENOMIC DNA]</scope>
    <source>
        <strain evidence="1 2">DSM 2286</strain>
    </source>
</reference>
<evidence type="ECO:0000313" key="2">
    <source>
        <dbReference type="Proteomes" id="UP000295169"/>
    </source>
</evidence>
<dbReference type="EMBL" id="SMMU01000027">
    <property type="protein sequence ID" value="TCL27151.1"/>
    <property type="molecule type" value="Genomic_DNA"/>
</dbReference>
<evidence type="ECO:0000313" key="1">
    <source>
        <dbReference type="EMBL" id="TCL27151.1"/>
    </source>
</evidence>